<dbReference type="SUPFAM" id="SSF53474">
    <property type="entry name" value="alpha/beta-Hydrolases"/>
    <property type="match status" value="1"/>
</dbReference>
<keyword evidence="2" id="KW-0719">Serine esterase</keyword>
<keyword evidence="7" id="KW-1185">Reference proteome</keyword>
<evidence type="ECO:0000313" key="7">
    <source>
        <dbReference type="Proteomes" id="UP000239007"/>
    </source>
</evidence>
<dbReference type="PIRSF" id="PIRSF005211">
    <property type="entry name" value="Ab_hydro_YheT"/>
    <property type="match status" value="1"/>
</dbReference>
<evidence type="ECO:0000256" key="1">
    <source>
        <dbReference type="ARBA" id="ARBA00010884"/>
    </source>
</evidence>
<name>A0A2S7USG1_9GAMM</name>
<evidence type="ECO:0000256" key="4">
    <source>
        <dbReference type="PIRSR" id="PIRSR005211-1"/>
    </source>
</evidence>
<dbReference type="InterPro" id="IPR000952">
    <property type="entry name" value="AB_hydrolase_4_CS"/>
</dbReference>
<sequence>MLVKSEFKPAWWMTNRHLQTIIPRTYPIKSLFKPAIQDFELSDDDFVEVTWSHQVNKIKPDQPIVLLFHGLEGSFDSFYTKRMMNAIYQQGWVAVLMHFRGCGAKTNRKTQSYHSGQTSDVSEFIDYLRQRHPTNPIFSIGFSLGGNVLSKYVGEREDSQLDGAIVISAPFNLSECTKAVNQGFAKIYQKYLLDKLKRSTLEKIEHLKGSDPRLLDKETLDSITNMTDFDRLVTAPLNGFVDAEDYYQQSSGKQFLSSINTPTLVIHSEDDPFMNESVIPNESELSPSVRFELSKKGGHVGFLAGNNPLKPEFWLETRSIAFIKSLLTEKK</sequence>
<comment type="similarity">
    <text evidence="1">Belongs to the AB hydrolase superfamily. AB hydrolase 4 family.</text>
</comment>
<gene>
    <name evidence="6" type="ORF">BTO11_04205</name>
</gene>
<dbReference type="PANTHER" id="PTHR10794">
    <property type="entry name" value="ABHYDROLASE DOMAIN-CONTAINING PROTEIN"/>
    <property type="match status" value="1"/>
</dbReference>
<dbReference type="InterPro" id="IPR000073">
    <property type="entry name" value="AB_hydrolase_1"/>
</dbReference>
<dbReference type="GO" id="GO:0034338">
    <property type="term" value="F:short-chain carboxylesterase activity"/>
    <property type="evidence" value="ECO:0007669"/>
    <property type="project" value="TreeGrafter"/>
</dbReference>
<dbReference type="Proteomes" id="UP000239007">
    <property type="component" value="Unassembled WGS sequence"/>
</dbReference>
<accession>A0A2S7USG1</accession>
<dbReference type="NCBIfam" id="NF008218">
    <property type="entry name" value="PRK10985.1"/>
    <property type="match status" value="1"/>
</dbReference>
<dbReference type="InterPro" id="IPR050960">
    <property type="entry name" value="AB_hydrolase_4_sf"/>
</dbReference>
<dbReference type="Gene3D" id="3.40.50.1820">
    <property type="entry name" value="alpha/beta hydrolase"/>
    <property type="match status" value="1"/>
</dbReference>
<evidence type="ECO:0000313" key="6">
    <source>
        <dbReference type="EMBL" id="PQJ52934.1"/>
    </source>
</evidence>
<feature type="active site" description="Charge relay system" evidence="4">
    <location>
        <position position="143"/>
    </location>
</feature>
<feature type="active site" description="Charge relay system" evidence="4">
    <location>
        <position position="299"/>
    </location>
</feature>
<dbReference type="OrthoDB" id="332676at2"/>
<reference evidence="6 7" key="1">
    <citation type="submission" date="2016-12" db="EMBL/GenBank/DDBJ databases">
        <title>Diversity of luminous bacteria.</title>
        <authorList>
            <person name="Yoshizawa S."/>
            <person name="Kogure K."/>
        </authorList>
    </citation>
    <scope>NUCLEOTIDE SEQUENCE [LARGE SCALE GENOMIC DNA]</scope>
    <source>
        <strain evidence="6 7">SA4-48</strain>
    </source>
</reference>
<organism evidence="6 7">
    <name type="scientific">Psychrosphaera saromensis</name>
    <dbReference type="NCBI Taxonomy" id="716813"/>
    <lineage>
        <taxon>Bacteria</taxon>
        <taxon>Pseudomonadati</taxon>
        <taxon>Pseudomonadota</taxon>
        <taxon>Gammaproteobacteria</taxon>
        <taxon>Alteromonadales</taxon>
        <taxon>Pseudoalteromonadaceae</taxon>
        <taxon>Psychrosphaera</taxon>
    </lineage>
</organism>
<proteinExistence type="inferred from homology"/>
<dbReference type="PANTHER" id="PTHR10794:SF94">
    <property type="entry name" value="ESTERASE YHET-RELATED"/>
    <property type="match status" value="1"/>
</dbReference>
<keyword evidence="3 6" id="KW-0378">Hydrolase</keyword>
<dbReference type="Pfam" id="PF00561">
    <property type="entry name" value="Abhydrolase_1"/>
    <property type="match status" value="1"/>
</dbReference>
<dbReference type="EMBL" id="MSCH01000003">
    <property type="protein sequence ID" value="PQJ52934.1"/>
    <property type="molecule type" value="Genomic_DNA"/>
</dbReference>
<dbReference type="InterPro" id="IPR029058">
    <property type="entry name" value="AB_hydrolase_fold"/>
</dbReference>
<evidence type="ECO:0000256" key="3">
    <source>
        <dbReference type="ARBA" id="ARBA00022801"/>
    </source>
</evidence>
<feature type="domain" description="AB hydrolase-1" evidence="5">
    <location>
        <begin position="63"/>
        <end position="303"/>
    </location>
</feature>
<dbReference type="InterPro" id="IPR012020">
    <property type="entry name" value="ABHD4"/>
</dbReference>
<protein>
    <submittedName>
        <fullName evidence="6">Hydrolase</fullName>
    </submittedName>
</protein>
<feature type="active site" description="Charge relay system" evidence="4">
    <location>
        <position position="271"/>
    </location>
</feature>
<dbReference type="RefSeq" id="WP_105051407.1">
    <property type="nucleotide sequence ID" value="NZ_BMYG01000008.1"/>
</dbReference>
<dbReference type="PROSITE" id="PS01133">
    <property type="entry name" value="UPF0017"/>
    <property type="match status" value="1"/>
</dbReference>
<dbReference type="AlphaFoldDB" id="A0A2S7USG1"/>
<dbReference type="GO" id="GO:0047372">
    <property type="term" value="F:monoacylglycerol lipase activity"/>
    <property type="evidence" value="ECO:0007669"/>
    <property type="project" value="TreeGrafter"/>
</dbReference>
<evidence type="ECO:0000256" key="2">
    <source>
        <dbReference type="ARBA" id="ARBA00022487"/>
    </source>
</evidence>
<evidence type="ECO:0000259" key="5">
    <source>
        <dbReference type="Pfam" id="PF00561"/>
    </source>
</evidence>
<comment type="caution">
    <text evidence="6">The sequence shown here is derived from an EMBL/GenBank/DDBJ whole genome shotgun (WGS) entry which is preliminary data.</text>
</comment>